<dbReference type="InterPro" id="IPR001516">
    <property type="entry name" value="Proton_antipo_N"/>
</dbReference>
<dbReference type="GO" id="GO:0003954">
    <property type="term" value="F:NADH dehydrogenase activity"/>
    <property type="evidence" value="ECO:0007669"/>
    <property type="project" value="TreeGrafter"/>
</dbReference>
<feature type="domain" description="NADH-Ubiquinone oxidoreductase (complex I) chain 5 N-terminal" evidence="10">
    <location>
        <begin position="69"/>
        <end position="119"/>
    </location>
</feature>
<dbReference type="PANTHER" id="PTHR42829">
    <property type="entry name" value="NADH-UBIQUINONE OXIDOREDUCTASE CHAIN 5"/>
    <property type="match status" value="1"/>
</dbReference>
<dbReference type="GO" id="GO:0042773">
    <property type="term" value="P:ATP synthesis coupled electron transport"/>
    <property type="evidence" value="ECO:0007669"/>
    <property type="project" value="InterPro"/>
</dbReference>
<evidence type="ECO:0000313" key="12">
    <source>
        <dbReference type="Proteomes" id="UP000271849"/>
    </source>
</evidence>
<feature type="transmembrane region" description="Helical" evidence="8">
    <location>
        <begin position="209"/>
        <end position="232"/>
    </location>
</feature>
<feature type="transmembrane region" description="Helical" evidence="8">
    <location>
        <begin position="602"/>
        <end position="621"/>
    </location>
</feature>
<feature type="transmembrane region" description="Helical" evidence="8">
    <location>
        <begin position="85"/>
        <end position="106"/>
    </location>
</feature>
<evidence type="ECO:0000256" key="2">
    <source>
        <dbReference type="ARBA" id="ARBA00022692"/>
    </source>
</evidence>
<organism evidence="11 12">
    <name type="scientific">Buchnera aphidicola</name>
    <name type="common">Cinara strobi</name>
    <dbReference type="NCBI Taxonomy" id="1921549"/>
    <lineage>
        <taxon>Bacteria</taxon>
        <taxon>Pseudomonadati</taxon>
        <taxon>Pseudomonadota</taxon>
        <taxon>Gammaproteobacteria</taxon>
        <taxon>Enterobacterales</taxon>
        <taxon>Erwiniaceae</taxon>
        <taxon>Buchnera</taxon>
    </lineage>
</organism>
<evidence type="ECO:0000259" key="9">
    <source>
        <dbReference type="Pfam" id="PF00361"/>
    </source>
</evidence>
<protein>
    <submittedName>
        <fullName evidence="11">NADH-quinone oxidoreductase subunit L</fullName>
        <ecNumber evidence="11">1.6.5.11</ecNumber>
    </submittedName>
</protein>
<feature type="transmembrane region" description="Helical" evidence="8">
    <location>
        <begin position="141"/>
        <end position="160"/>
    </location>
</feature>
<evidence type="ECO:0000256" key="8">
    <source>
        <dbReference type="SAM" id="Phobius"/>
    </source>
</evidence>
<feature type="transmembrane region" description="Helical" evidence="8">
    <location>
        <begin position="456"/>
        <end position="477"/>
    </location>
</feature>
<feature type="transmembrane region" description="Helical" evidence="8">
    <location>
        <begin position="253"/>
        <end position="275"/>
    </location>
</feature>
<dbReference type="Pfam" id="PF00361">
    <property type="entry name" value="Proton_antipo_M"/>
    <property type="match status" value="1"/>
</dbReference>
<gene>
    <name evidence="11" type="primary">nuoL</name>
    <name evidence="11" type="ORF">BUCINSTRO3249_0114</name>
</gene>
<evidence type="ECO:0000259" key="10">
    <source>
        <dbReference type="Pfam" id="PF00662"/>
    </source>
</evidence>
<dbReference type="InterPro" id="IPR018393">
    <property type="entry name" value="NADHpl_OxRdtase_5_subgr"/>
</dbReference>
<dbReference type="OrthoDB" id="9811798at2"/>
<comment type="subunit">
    <text evidence="6">Composed of 13 different subunits. Subunits NuoA, H, J, K, L, M, N constitute the membrane sector of the complex.</text>
</comment>
<comment type="subcellular location">
    <subcellularLocation>
        <location evidence="1">Endomembrane system</location>
        <topology evidence="1">Multi-pass membrane protein</topology>
    </subcellularLocation>
    <subcellularLocation>
        <location evidence="7">Membrane</location>
        <topology evidence="7">Multi-pass membrane protein</topology>
    </subcellularLocation>
</comment>
<reference evidence="12" key="1">
    <citation type="submission" date="2018-09" db="EMBL/GenBank/DDBJ databases">
        <authorList>
            <person name="Manzano-Marin A."/>
            <person name="Manzano-Marin A."/>
        </authorList>
    </citation>
    <scope>NUCLEOTIDE SEQUENCE [LARGE SCALE GENOMIC DNA]</scope>
    <source>
        <strain evidence="12">BuCistrobi</strain>
    </source>
</reference>
<feature type="transmembrane region" description="Helical" evidence="8">
    <location>
        <begin position="30"/>
        <end position="50"/>
    </location>
</feature>
<proteinExistence type="predicted"/>
<dbReference type="PRINTS" id="PR01435">
    <property type="entry name" value="NPOXDRDTASE5"/>
</dbReference>
<name>A0A3B1E9E1_9GAMM</name>
<dbReference type="GO" id="GO:0008137">
    <property type="term" value="F:NADH dehydrogenase (ubiquinone) activity"/>
    <property type="evidence" value="ECO:0007669"/>
    <property type="project" value="InterPro"/>
</dbReference>
<evidence type="ECO:0000256" key="6">
    <source>
        <dbReference type="ARBA" id="ARBA00025811"/>
    </source>
</evidence>
<dbReference type="EC" id="1.6.5.11" evidence="11"/>
<feature type="transmembrane region" description="Helical" evidence="8">
    <location>
        <begin position="118"/>
        <end position="135"/>
    </location>
</feature>
<dbReference type="NCBIfam" id="TIGR01974">
    <property type="entry name" value="NDH_I_L"/>
    <property type="match status" value="1"/>
</dbReference>
<dbReference type="InterPro" id="IPR003945">
    <property type="entry name" value="NU5C-like"/>
</dbReference>
<evidence type="ECO:0000256" key="5">
    <source>
        <dbReference type="ARBA" id="ARBA00025189"/>
    </source>
</evidence>
<keyword evidence="3 8" id="KW-1133">Transmembrane helix</keyword>
<evidence type="ECO:0000256" key="1">
    <source>
        <dbReference type="ARBA" id="ARBA00004127"/>
    </source>
</evidence>
<evidence type="ECO:0000313" key="11">
    <source>
        <dbReference type="EMBL" id="VAX76389.1"/>
    </source>
</evidence>
<feature type="transmembrane region" description="Helical" evidence="8">
    <location>
        <begin position="378"/>
        <end position="397"/>
    </location>
</feature>
<feature type="transmembrane region" description="Helical" evidence="8">
    <location>
        <begin position="497"/>
        <end position="517"/>
    </location>
</feature>
<evidence type="ECO:0000256" key="3">
    <source>
        <dbReference type="ARBA" id="ARBA00022989"/>
    </source>
</evidence>
<feature type="transmembrane region" description="Helical" evidence="8">
    <location>
        <begin position="281"/>
        <end position="304"/>
    </location>
</feature>
<keyword evidence="11" id="KW-0560">Oxidoreductase</keyword>
<dbReference type="PRINTS" id="PR01434">
    <property type="entry name" value="NADHDHGNASE5"/>
</dbReference>
<dbReference type="EMBL" id="LR025085">
    <property type="protein sequence ID" value="VAX76389.1"/>
    <property type="molecule type" value="Genomic_DNA"/>
</dbReference>
<feature type="domain" description="NADH:quinone oxidoreductase/Mrp antiporter transmembrane" evidence="9">
    <location>
        <begin position="136"/>
        <end position="429"/>
    </location>
</feature>
<comment type="function">
    <text evidence="5">NDH-1 shuttles electrons from NADH, via FMN and iron-sulfur (Fe-S) centers, to quinones in the respiratory chain. Couples the redox reaction to proton translocation (for every two electrons transferred, four hydrogen ions are translocated across the cytoplasmic membrane), and thus conserves the redox energy in a proton gradient.</text>
</comment>
<keyword evidence="4 8" id="KW-0472">Membrane</keyword>
<feature type="transmembrane region" description="Helical" evidence="8">
    <location>
        <begin position="417"/>
        <end position="444"/>
    </location>
</feature>
<evidence type="ECO:0000256" key="7">
    <source>
        <dbReference type="RuleBase" id="RU000320"/>
    </source>
</evidence>
<dbReference type="RefSeq" id="WP_158349002.1">
    <property type="nucleotide sequence ID" value="NZ_LR025085.1"/>
</dbReference>
<dbReference type="GO" id="GO:0016020">
    <property type="term" value="C:membrane"/>
    <property type="evidence" value="ECO:0007669"/>
    <property type="project" value="UniProtKB-SubCell"/>
</dbReference>
<accession>A0A3B1E9E1</accession>
<feature type="transmembrane region" description="Helical" evidence="8">
    <location>
        <begin position="529"/>
        <end position="553"/>
    </location>
</feature>
<dbReference type="Pfam" id="PF00662">
    <property type="entry name" value="Proton_antipo_N"/>
    <property type="match status" value="1"/>
</dbReference>
<evidence type="ECO:0000256" key="4">
    <source>
        <dbReference type="ARBA" id="ARBA00023136"/>
    </source>
</evidence>
<dbReference type="STRING" id="1921549.GCA_900128825_00114"/>
<keyword evidence="2 7" id="KW-0812">Transmembrane</keyword>
<feature type="transmembrane region" description="Helical" evidence="8">
    <location>
        <begin position="6"/>
        <end position="25"/>
    </location>
</feature>
<dbReference type="InterPro" id="IPR001750">
    <property type="entry name" value="ND/Mrp_TM"/>
</dbReference>
<dbReference type="Proteomes" id="UP000271849">
    <property type="component" value="Chromosome"/>
</dbReference>
<dbReference type="AlphaFoldDB" id="A0A3B1E9E1"/>
<dbReference type="PANTHER" id="PTHR42829:SF2">
    <property type="entry name" value="NADH-UBIQUINONE OXIDOREDUCTASE CHAIN 5"/>
    <property type="match status" value="1"/>
</dbReference>
<feature type="transmembrane region" description="Helical" evidence="8">
    <location>
        <begin position="181"/>
        <end position="203"/>
    </location>
</feature>
<sequence length="627" mass="74385">MNLIYFVIFSPLISFFLLIFFQKFISNRQVAIISIISMFISLLSFIYVAYDYYYLCYKSITFHIPFFHWMTIKNYSIKFNFLVDVYSLSMLGMVLLISLCIYFFSFWYMNNSLECSKYFMYTNLFIFFMMLFILTENLVSMFFTWEIVGIFSYLLIGFYFKKEENGYAAIKSFLMTRIGDVFFLISIFLIFFKFRTLDFFVLNHLRGEIIYLNSCSYYIFFIAFFLILAAVGKSAQVPFHTWLTSAMCGPTPASALIHAATLVTMGVYLIIRLYALFLYNLYIMRLLSSIGCITIIISSISAIFEKDIKRILAFSTISQIGYMFLALGTNNVLGAFYHLIFHSFFKSLLFLSAGSIIKHMNGERNILKMGGLYRKMPFIYVVFLIGCSSLASFPFLSSSCYSKGEILLNLLAKKENIFFLCSLLGVFLTSIYSFRMIFLVFHGYNKSIILSIQKNFFYYLSMIFLCLGCTPCTWYILSKIFLNMIYIPEIIRIQYWYIEYISFGVTLVGLMCVYIFYIKQPIFFKGHCLKIIFFPLTSLVFNDWFFDIFYSYFFVRSYLNIIKYFNSKNYFNIEKYFLNFINFSKKEIFKIELINIVYHIKWYIYCLEIVLILMFLEKILVSRWRFL</sequence>
<dbReference type="GO" id="GO:0015990">
    <property type="term" value="P:electron transport coupled proton transport"/>
    <property type="evidence" value="ECO:0007669"/>
    <property type="project" value="TreeGrafter"/>
</dbReference>
<dbReference type="GO" id="GO:0012505">
    <property type="term" value="C:endomembrane system"/>
    <property type="evidence" value="ECO:0007669"/>
    <property type="project" value="UniProtKB-SubCell"/>
</dbReference>